<gene>
    <name evidence="6" type="ORF">FB381_3587</name>
</gene>
<dbReference type="GO" id="GO:0006281">
    <property type="term" value="P:DNA repair"/>
    <property type="evidence" value="ECO:0007669"/>
    <property type="project" value="InterPro"/>
</dbReference>
<protein>
    <recommendedName>
        <fullName evidence="2">DNA ligase (ATP)</fullName>
        <ecNumber evidence="2">6.5.1.1</ecNumber>
    </recommendedName>
</protein>
<evidence type="ECO:0000313" key="7">
    <source>
        <dbReference type="Proteomes" id="UP000320209"/>
    </source>
</evidence>
<evidence type="ECO:0000313" key="6">
    <source>
        <dbReference type="EMBL" id="TQL69674.1"/>
    </source>
</evidence>
<reference evidence="6 7" key="1">
    <citation type="submission" date="2019-06" db="EMBL/GenBank/DDBJ databases">
        <title>Sequencing the genomes of 1000 actinobacteria strains.</title>
        <authorList>
            <person name="Klenk H.-P."/>
        </authorList>
    </citation>
    <scope>NUCLEOTIDE SEQUENCE [LARGE SCALE GENOMIC DNA]</scope>
    <source>
        <strain evidence="6 7">DSM 25218</strain>
    </source>
</reference>
<dbReference type="EMBL" id="VFOV01000001">
    <property type="protein sequence ID" value="TQL69674.1"/>
    <property type="molecule type" value="Genomic_DNA"/>
</dbReference>
<dbReference type="CDD" id="cd07971">
    <property type="entry name" value="OBF_DNA_ligase_LigD"/>
    <property type="match status" value="1"/>
</dbReference>
<dbReference type="InterPro" id="IPR012340">
    <property type="entry name" value="NA-bd_OB-fold"/>
</dbReference>
<comment type="similarity">
    <text evidence="1">Belongs to the ATP-dependent DNA ligase family.</text>
</comment>
<dbReference type="PANTHER" id="PTHR45674">
    <property type="entry name" value="DNA LIGASE 1/3 FAMILY MEMBER"/>
    <property type="match status" value="1"/>
</dbReference>
<evidence type="ECO:0000256" key="2">
    <source>
        <dbReference type="ARBA" id="ARBA00012727"/>
    </source>
</evidence>
<name>A0A543AAP5_9ACTN</name>
<dbReference type="PANTHER" id="PTHR45674:SF4">
    <property type="entry name" value="DNA LIGASE 1"/>
    <property type="match status" value="1"/>
</dbReference>
<feature type="domain" description="ATP-dependent DNA ligase family profile" evidence="5">
    <location>
        <begin position="103"/>
        <end position="255"/>
    </location>
</feature>
<dbReference type="InterPro" id="IPR012310">
    <property type="entry name" value="DNA_ligase_ATP-dep_cent"/>
</dbReference>
<accession>A0A543AAP5</accession>
<dbReference type="Gene3D" id="2.40.50.140">
    <property type="entry name" value="Nucleic acid-binding proteins"/>
    <property type="match status" value="1"/>
</dbReference>
<dbReference type="OrthoDB" id="9802472at2"/>
<comment type="caution">
    <text evidence="6">The sequence shown here is derived from an EMBL/GenBank/DDBJ whole genome shotgun (WGS) entry which is preliminary data.</text>
</comment>
<dbReference type="Pfam" id="PF04679">
    <property type="entry name" value="DNA_ligase_A_C"/>
    <property type="match status" value="1"/>
</dbReference>
<dbReference type="CDD" id="cd07906">
    <property type="entry name" value="Adenylation_DNA_ligase_LigD_LigC"/>
    <property type="match status" value="1"/>
</dbReference>
<dbReference type="InterPro" id="IPR014146">
    <property type="entry name" value="LigD_ligase_dom"/>
</dbReference>
<evidence type="ECO:0000256" key="1">
    <source>
        <dbReference type="ARBA" id="ARBA00007572"/>
    </source>
</evidence>
<dbReference type="Gene3D" id="3.30.1490.70">
    <property type="match status" value="1"/>
</dbReference>
<organism evidence="6 7">
    <name type="scientific">Nocardioides albertanoniae</name>
    <dbReference type="NCBI Taxonomy" id="1175486"/>
    <lineage>
        <taxon>Bacteria</taxon>
        <taxon>Bacillati</taxon>
        <taxon>Actinomycetota</taxon>
        <taxon>Actinomycetes</taxon>
        <taxon>Propionibacteriales</taxon>
        <taxon>Nocardioidaceae</taxon>
        <taxon>Nocardioides</taxon>
    </lineage>
</organism>
<dbReference type="RefSeq" id="WP_141781522.1">
    <property type="nucleotide sequence ID" value="NZ_VFOV01000001.1"/>
</dbReference>
<evidence type="ECO:0000256" key="4">
    <source>
        <dbReference type="ARBA" id="ARBA00034003"/>
    </source>
</evidence>
<dbReference type="SUPFAM" id="SSF50249">
    <property type="entry name" value="Nucleic acid-binding proteins"/>
    <property type="match status" value="1"/>
</dbReference>
<dbReference type="Proteomes" id="UP000320209">
    <property type="component" value="Unassembled WGS sequence"/>
</dbReference>
<evidence type="ECO:0000256" key="3">
    <source>
        <dbReference type="ARBA" id="ARBA00022598"/>
    </source>
</evidence>
<dbReference type="InterPro" id="IPR012309">
    <property type="entry name" value="DNA_ligase_ATP-dep_C"/>
</dbReference>
<dbReference type="NCBIfam" id="TIGR02779">
    <property type="entry name" value="NHEJ_ligase_lig"/>
    <property type="match status" value="1"/>
</dbReference>
<dbReference type="SUPFAM" id="SSF56091">
    <property type="entry name" value="DNA ligase/mRNA capping enzyme, catalytic domain"/>
    <property type="match status" value="1"/>
</dbReference>
<dbReference type="Gene3D" id="3.30.470.30">
    <property type="entry name" value="DNA ligase/mRNA capping enzyme"/>
    <property type="match status" value="1"/>
</dbReference>
<proteinExistence type="inferred from homology"/>
<sequence length="326" mass="36268">MPPMLRPMLATPGDHPPLGDAWVHEVKWDGIRLLGASEEGRTQTRLVTRNGNDATPAWPEIATGPERDVVVDGEVIALNDAGLPDFRVLMDRMHNRDARRAARFAERIPATYMVFDLLRLDGRLLVEEPWAERRKILERLVESGDLSSWQVPQTYDDGQMLHAVTREQGLEGIVSKRRSSRYRPGERTKDWVKLAHRYRASLVVGGWRPEVGTEGGTERLGALLVGQPTPDGLVYRGRVGSGIGGKRGRRLAELLRETPRSPFAGPDVDRDGGVPPEDARGTHWVEPLLVVEVETHGSAVAAATYKGRLRQPSFIGIRDDIEPKDL</sequence>
<dbReference type="EC" id="6.5.1.1" evidence="2"/>
<dbReference type="GO" id="GO:0003910">
    <property type="term" value="F:DNA ligase (ATP) activity"/>
    <property type="evidence" value="ECO:0007669"/>
    <property type="project" value="UniProtKB-EC"/>
</dbReference>
<dbReference type="Pfam" id="PF01068">
    <property type="entry name" value="DNA_ligase_A_M"/>
    <property type="match status" value="1"/>
</dbReference>
<dbReference type="GO" id="GO:0006310">
    <property type="term" value="P:DNA recombination"/>
    <property type="evidence" value="ECO:0007669"/>
    <property type="project" value="InterPro"/>
</dbReference>
<comment type="catalytic activity">
    <reaction evidence="4">
        <text>ATP + (deoxyribonucleotide)n-3'-hydroxyl + 5'-phospho-(deoxyribonucleotide)m = (deoxyribonucleotide)n+m + AMP + diphosphate.</text>
        <dbReference type="EC" id="6.5.1.1"/>
    </reaction>
</comment>
<evidence type="ECO:0000259" key="5">
    <source>
        <dbReference type="PROSITE" id="PS50160"/>
    </source>
</evidence>
<dbReference type="InterPro" id="IPR050191">
    <property type="entry name" value="ATP-dep_DNA_ligase"/>
</dbReference>
<keyword evidence="7" id="KW-1185">Reference proteome</keyword>
<dbReference type="PROSITE" id="PS50160">
    <property type="entry name" value="DNA_LIGASE_A3"/>
    <property type="match status" value="1"/>
</dbReference>
<dbReference type="AlphaFoldDB" id="A0A543AAP5"/>
<dbReference type="GO" id="GO:0005524">
    <property type="term" value="F:ATP binding"/>
    <property type="evidence" value="ECO:0007669"/>
    <property type="project" value="InterPro"/>
</dbReference>
<keyword evidence="3" id="KW-0436">Ligase</keyword>